<reference evidence="14" key="1">
    <citation type="submission" date="2017-08" db="EMBL/GenBank/DDBJ databases">
        <title>A dynamic microbial community with high functional redundancy inhabits the cold, oxic subseafloor aquifer.</title>
        <authorList>
            <person name="Tully B.J."/>
            <person name="Wheat C.G."/>
            <person name="Glazer B.T."/>
            <person name="Huber J.A."/>
        </authorList>
    </citation>
    <scope>NUCLEOTIDE SEQUENCE [LARGE SCALE GENOMIC DNA]</scope>
</reference>
<name>A0A2A4X257_9GAMM</name>
<dbReference type="PANTHER" id="PTHR43065:SF46">
    <property type="entry name" value="C4-DICARBOXYLATE TRANSPORT SENSOR PROTEIN DCTB"/>
    <property type="match status" value="1"/>
</dbReference>
<feature type="domain" description="Histidine kinase" evidence="11">
    <location>
        <begin position="223"/>
        <end position="430"/>
    </location>
</feature>
<dbReference type="GO" id="GO:0005524">
    <property type="term" value="F:ATP binding"/>
    <property type="evidence" value="ECO:0007669"/>
    <property type="project" value="UniProtKB-KW"/>
</dbReference>
<evidence type="ECO:0000313" key="14">
    <source>
        <dbReference type="Proteomes" id="UP000218767"/>
    </source>
</evidence>
<dbReference type="GO" id="GO:0000160">
    <property type="term" value="P:phosphorelay signal transduction system"/>
    <property type="evidence" value="ECO:0007669"/>
    <property type="project" value="UniProtKB-KW"/>
</dbReference>
<dbReference type="InterPro" id="IPR036890">
    <property type="entry name" value="HATPase_C_sf"/>
</dbReference>
<keyword evidence="6" id="KW-0547">Nucleotide-binding</keyword>
<evidence type="ECO:0000256" key="8">
    <source>
        <dbReference type="ARBA" id="ARBA00022840"/>
    </source>
</evidence>
<feature type="transmembrane region" description="Helical" evidence="10">
    <location>
        <begin position="27"/>
        <end position="48"/>
    </location>
</feature>
<dbReference type="AlphaFoldDB" id="A0A2A4X257"/>
<dbReference type="Pfam" id="PF02518">
    <property type="entry name" value="HATPase_c"/>
    <property type="match status" value="1"/>
</dbReference>
<evidence type="ECO:0000256" key="1">
    <source>
        <dbReference type="ARBA" id="ARBA00000085"/>
    </source>
</evidence>
<dbReference type="PROSITE" id="PS50109">
    <property type="entry name" value="HIS_KIN"/>
    <property type="match status" value="1"/>
</dbReference>
<keyword evidence="10" id="KW-0472">Membrane</keyword>
<dbReference type="SUPFAM" id="SSF55785">
    <property type="entry name" value="PYP-like sensor domain (PAS domain)"/>
    <property type="match status" value="1"/>
</dbReference>
<dbReference type="InterPro" id="IPR003660">
    <property type="entry name" value="HAMP_dom"/>
</dbReference>
<evidence type="ECO:0000259" key="11">
    <source>
        <dbReference type="PROSITE" id="PS50109"/>
    </source>
</evidence>
<dbReference type="InterPro" id="IPR003594">
    <property type="entry name" value="HATPase_dom"/>
</dbReference>
<dbReference type="InterPro" id="IPR004358">
    <property type="entry name" value="Sig_transdc_His_kin-like_C"/>
</dbReference>
<evidence type="ECO:0000256" key="7">
    <source>
        <dbReference type="ARBA" id="ARBA00022777"/>
    </source>
</evidence>
<dbReference type="Gene3D" id="3.30.450.20">
    <property type="entry name" value="PAS domain"/>
    <property type="match status" value="1"/>
</dbReference>
<evidence type="ECO:0000256" key="3">
    <source>
        <dbReference type="ARBA" id="ARBA00012438"/>
    </source>
</evidence>
<accession>A0A2A4X257</accession>
<dbReference type="SUPFAM" id="SSF55874">
    <property type="entry name" value="ATPase domain of HSP90 chaperone/DNA topoisomerase II/histidine kinase"/>
    <property type="match status" value="1"/>
</dbReference>
<dbReference type="Gene3D" id="1.10.287.130">
    <property type="match status" value="1"/>
</dbReference>
<dbReference type="PRINTS" id="PR00344">
    <property type="entry name" value="BCTRLSENSOR"/>
</dbReference>
<keyword evidence="8" id="KW-0067">ATP-binding</keyword>
<comment type="caution">
    <text evidence="13">The sequence shown here is derived from an EMBL/GenBank/DDBJ whole genome shotgun (WGS) entry which is preliminary data.</text>
</comment>
<gene>
    <name evidence="13" type="ORF">COB20_09850</name>
</gene>
<dbReference type="PROSITE" id="PS50885">
    <property type="entry name" value="HAMP"/>
    <property type="match status" value="1"/>
</dbReference>
<protein>
    <recommendedName>
        <fullName evidence="3">histidine kinase</fullName>
        <ecNumber evidence="3">2.7.13.3</ecNumber>
    </recommendedName>
</protein>
<dbReference type="Proteomes" id="UP000218767">
    <property type="component" value="Unassembled WGS sequence"/>
</dbReference>
<comment type="catalytic activity">
    <reaction evidence="1">
        <text>ATP + protein L-histidine = ADP + protein N-phospho-L-histidine.</text>
        <dbReference type="EC" id="2.7.13.3"/>
    </reaction>
</comment>
<evidence type="ECO:0000256" key="5">
    <source>
        <dbReference type="ARBA" id="ARBA00022679"/>
    </source>
</evidence>
<keyword evidence="10" id="KW-0812">Transmembrane</keyword>
<comment type="subcellular location">
    <subcellularLocation>
        <location evidence="2">Membrane</location>
    </subcellularLocation>
</comment>
<proteinExistence type="predicted"/>
<dbReference type="PANTHER" id="PTHR43065">
    <property type="entry name" value="SENSOR HISTIDINE KINASE"/>
    <property type="match status" value="1"/>
</dbReference>
<keyword evidence="4" id="KW-0597">Phosphoprotein</keyword>
<dbReference type="SMART" id="SM00091">
    <property type="entry name" value="PAS"/>
    <property type="match status" value="1"/>
</dbReference>
<evidence type="ECO:0000259" key="12">
    <source>
        <dbReference type="PROSITE" id="PS50885"/>
    </source>
</evidence>
<dbReference type="Gene3D" id="3.30.565.10">
    <property type="entry name" value="Histidine kinase-like ATPase, C-terminal domain"/>
    <property type="match status" value="1"/>
</dbReference>
<dbReference type="GO" id="GO:0004673">
    <property type="term" value="F:protein histidine kinase activity"/>
    <property type="evidence" value="ECO:0007669"/>
    <property type="project" value="UniProtKB-EC"/>
</dbReference>
<dbReference type="InterPro" id="IPR005467">
    <property type="entry name" value="His_kinase_dom"/>
</dbReference>
<dbReference type="InterPro" id="IPR000014">
    <property type="entry name" value="PAS"/>
</dbReference>
<evidence type="ECO:0000256" key="4">
    <source>
        <dbReference type="ARBA" id="ARBA00022553"/>
    </source>
</evidence>
<evidence type="ECO:0000256" key="9">
    <source>
        <dbReference type="ARBA" id="ARBA00023012"/>
    </source>
</evidence>
<dbReference type="EC" id="2.7.13.3" evidence="3"/>
<evidence type="ECO:0000256" key="6">
    <source>
        <dbReference type="ARBA" id="ARBA00022741"/>
    </source>
</evidence>
<keyword evidence="5" id="KW-0808">Transferase</keyword>
<keyword evidence="10" id="KW-1133">Transmembrane helix</keyword>
<keyword evidence="7 13" id="KW-0418">Kinase</keyword>
<sequence length="431" mass="48003">MFFSVLFSAIPVIILLFLVFLNDDLSLYSKVGIAGFCFVWLLAVAASVREKFVFHVRTLSNLIEAIRTEDYSMRGSRIRDPGELAELYQQINTLTTQLKEVREEEFELSNLLERIVNQINVAIVACDNEGNIRLANRLAKKLLDKPSEKLVDKKLQDTVLQGLLSEDGSQLIDFEFPGATGRWQVNQQQYRHHGKPGKIIFITDLKQVLSEEEISAWQRLIRVIAHEVNNSLTPIISICQTLGDHLDMLESTPESADSKEGLAVIEERAKGLRDFISVYARIAKLPEPQKINFSVFELLQKVKRFFVNESVEILDSSADFKMFGDPVHLEQVLINLIKNALEASGSDAYPVEISCQSKGGLVEFVVTDSGKGISNPANLFVPFYTTKDKGAGIGLTLSRQIAAKHGGQLLLENRAEGSGAVARLQIPITVS</sequence>
<dbReference type="GO" id="GO:0016020">
    <property type="term" value="C:membrane"/>
    <property type="evidence" value="ECO:0007669"/>
    <property type="project" value="UniProtKB-SubCell"/>
</dbReference>
<feature type="transmembrane region" description="Helical" evidence="10">
    <location>
        <begin position="5"/>
        <end position="21"/>
    </location>
</feature>
<feature type="domain" description="HAMP" evidence="12">
    <location>
        <begin position="56"/>
        <end position="103"/>
    </location>
</feature>
<evidence type="ECO:0000256" key="2">
    <source>
        <dbReference type="ARBA" id="ARBA00004370"/>
    </source>
</evidence>
<evidence type="ECO:0000313" key="13">
    <source>
        <dbReference type="EMBL" id="PCI76728.1"/>
    </source>
</evidence>
<organism evidence="13 14">
    <name type="scientific">SAR86 cluster bacterium</name>
    <dbReference type="NCBI Taxonomy" id="2030880"/>
    <lineage>
        <taxon>Bacteria</taxon>
        <taxon>Pseudomonadati</taxon>
        <taxon>Pseudomonadota</taxon>
        <taxon>Gammaproteobacteria</taxon>
        <taxon>SAR86 cluster</taxon>
    </lineage>
</organism>
<dbReference type="SMART" id="SM00387">
    <property type="entry name" value="HATPase_c"/>
    <property type="match status" value="1"/>
</dbReference>
<dbReference type="EMBL" id="NVUL01000053">
    <property type="protein sequence ID" value="PCI76728.1"/>
    <property type="molecule type" value="Genomic_DNA"/>
</dbReference>
<dbReference type="InterPro" id="IPR035965">
    <property type="entry name" value="PAS-like_dom_sf"/>
</dbReference>
<keyword evidence="9" id="KW-0902">Two-component regulatory system</keyword>
<evidence type="ECO:0000256" key="10">
    <source>
        <dbReference type="SAM" id="Phobius"/>
    </source>
</evidence>